<dbReference type="Pfam" id="PF07638">
    <property type="entry name" value="Sigma70_ECF"/>
    <property type="match status" value="1"/>
</dbReference>
<comment type="similarity">
    <text evidence="1">Belongs to the sigma-70 factor family. ECF subfamily.</text>
</comment>
<reference evidence="6 7" key="1">
    <citation type="submission" date="2020-08" db="EMBL/GenBank/DDBJ databases">
        <title>Genomic Encyclopedia of Type Strains, Phase IV (KMG-IV): sequencing the most valuable type-strain genomes for metagenomic binning, comparative biology and taxonomic classification.</title>
        <authorList>
            <person name="Goeker M."/>
        </authorList>
    </citation>
    <scope>NUCLEOTIDE SEQUENCE [LARGE SCALE GENOMIC DNA]</scope>
    <source>
        <strain evidence="6 7">DSM 102189</strain>
    </source>
</reference>
<dbReference type="InterPro" id="IPR013324">
    <property type="entry name" value="RNA_pol_sigma_r3/r4-like"/>
</dbReference>
<dbReference type="AlphaFoldDB" id="A0A841L7I1"/>
<organism evidence="6 7">
    <name type="scientific">Polymorphobacter multimanifer</name>
    <dbReference type="NCBI Taxonomy" id="1070431"/>
    <lineage>
        <taxon>Bacteria</taxon>
        <taxon>Pseudomonadati</taxon>
        <taxon>Pseudomonadota</taxon>
        <taxon>Alphaproteobacteria</taxon>
        <taxon>Sphingomonadales</taxon>
        <taxon>Sphingosinicellaceae</taxon>
        <taxon>Polymorphobacter</taxon>
    </lineage>
</organism>
<keyword evidence="7" id="KW-1185">Reference proteome</keyword>
<comment type="caution">
    <text evidence="6">The sequence shown here is derived from an EMBL/GenBank/DDBJ whole genome shotgun (WGS) entry which is preliminary data.</text>
</comment>
<keyword evidence="4" id="KW-0804">Transcription</keyword>
<keyword evidence="3" id="KW-0731">Sigma factor</keyword>
<dbReference type="NCBIfam" id="TIGR02937">
    <property type="entry name" value="sigma70-ECF"/>
    <property type="match status" value="1"/>
</dbReference>
<dbReference type="Gene3D" id="1.10.1740.10">
    <property type="match status" value="1"/>
</dbReference>
<dbReference type="InterPro" id="IPR039425">
    <property type="entry name" value="RNA_pol_sigma-70-like"/>
</dbReference>
<gene>
    <name evidence="6" type="ORF">FHS79_001710</name>
</gene>
<dbReference type="RefSeq" id="WP_243452769.1">
    <property type="nucleotide sequence ID" value="NZ_BMOX01000055.1"/>
</dbReference>
<keyword evidence="2" id="KW-0805">Transcription regulation</keyword>
<evidence type="ECO:0000256" key="1">
    <source>
        <dbReference type="ARBA" id="ARBA00010641"/>
    </source>
</evidence>
<dbReference type="NCBIfam" id="TIGR02999">
    <property type="entry name" value="Sig-70_X6"/>
    <property type="match status" value="1"/>
</dbReference>
<dbReference type="Gene3D" id="1.10.10.10">
    <property type="entry name" value="Winged helix-like DNA-binding domain superfamily/Winged helix DNA-binding domain"/>
    <property type="match status" value="1"/>
</dbReference>
<dbReference type="SUPFAM" id="SSF88946">
    <property type="entry name" value="Sigma2 domain of RNA polymerase sigma factors"/>
    <property type="match status" value="1"/>
</dbReference>
<proteinExistence type="inferred from homology"/>
<evidence type="ECO:0000256" key="3">
    <source>
        <dbReference type="ARBA" id="ARBA00023082"/>
    </source>
</evidence>
<dbReference type="SUPFAM" id="SSF88659">
    <property type="entry name" value="Sigma3 and sigma4 domains of RNA polymerase sigma factors"/>
    <property type="match status" value="1"/>
</dbReference>
<sequence length="188" mass="21068">MQMPRTATMEMLIAQWRAGDTESRDRLVEALYPELRTIASAQMRRERNVSFSSGDLVNDAVLRLVQMGHVTLNDRAHVMALAARLMRNIVIDHARARRTDKRAHVKIPLDEGLDGEKIPDLIALETALVRLGAIDAALAELVEMRYFGGMGLGDIAIVSGLSETTLKRRWRTARAWLADALDRPLDEL</sequence>
<dbReference type="PANTHER" id="PTHR43133:SF39">
    <property type="entry name" value="SIMILAR TO RNA POLYMERASE SIGMA-E FACTOR"/>
    <property type="match status" value="1"/>
</dbReference>
<accession>A0A841L7I1</accession>
<evidence type="ECO:0000313" key="6">
    <source>
        <dbReference type="EMBL" id="MBB6227541.1"/>
    </source>
</evidence>
<evidence type="ECO:0000256" key="2">
    <source>
        <dbReference type="ARBA" id="ARBA00023015"/>
    </source>
</evidence>
<dbReference type="InterPro" id="IPR036388">
    <property type="entry name" value="WH-like_DNA-bd_sf"/>
</dbReference>
<evidence type="ECO:0000256" key="4">
    <source>
        <dbReference type="ARBA" id="ARBA00023163"/>
    </source>
</evidence>
<dbReference type="InterPro" id="IPR011517">
    <property type="entry name" value="RNA_pol_sigma70_ECF-like"/>
</dbReference>
<dbReference type="InterPro" id="IPR053812">
    <property type="entry name" value="HTH_Sigma70_ECF-like"/>
</dbReference>
<feature type="domain" description="RNA polymerase sigma-70 ECF-like HTH" evidence="5">
    <location>
        <begin position="9"/>
        <end position="182"/>
    </location>
</feature>
<protein>
    <submittedName>
        <fullName evidence="6">RNA polymerase sigma factor (TIGR02999 family)</fullName>
    </submittedName>
</protein>
<dbReference type="GO" id="GO:0016987">
    <property type="term" value="F:sigma factor activity"/>
    <property type="evidence" value="ECO:0007669"/>
    <property type="project" value="UniProtKB-KW"/>
</dbReference>
<dbReference type="GO" id="GO:0006352">
    <property type="term" value="P:DNA-templated transcription initiation"/>
    <property type="evidence" value="ECO:0007669"/>
    <property type="project" value="InterPro"/>
</dbReference>
<dbReference type="InterPro" id="IPR013325">
    <property type="entry name" value="RNA_pol_sigma_r2"/>
</dbReference>
<dbReference type="EMBL" id="JACIIV010000011">
    <property type="protein sequence ID" value="MBB6227541.1"/>
    <property type="molecule type" value="Genomic_DNA"/>
</dbReference>
<evidence type="ECO:0000313" key="7">
    <source>
        <dbReference type="Proteomes" id="UP000538147"/>
    </source>
</evidence>
<dbReference type="PANTHER" id="PTHR43133">
    <property type="entry name" value="RNA POLYMERASE ECF-TYPE SIGMA FACTO"/>
    <property type="match status" value="1"/>
</dbReference>
<dbReference type="InterPro" id="IPR014284">
    <property type="entry name" value="RNA_pol_sigma-70_dom"/>
</dbReference>
<evidence type="ECO:0000259" key="5">
    <source>
        <dbReference type="Pfam" id="PF07638"/>
    </source>
</evidence>
<name>A0A841L7I1_9SPHN</name>
<dbReference type="Proteomes" id="UP000538147">
    <property type="component" value="Unassembled WGS sequence"/>
</dbReference>